<gene>
    <name evidence="2" type="ORF">KBTEX_02190</name>
</gene>
<organism evidence="2">
    <name type="scientific">uncultured organism</name>
    <dbReference type="NCBI Taxonomy" id="155900"/>
    <lineage>
        <taxon>unclassified sequences</taxon>
        <taxon>environmental samples</taxon>
    </lineage>
</organism>
<dbReference type="AlphaFoldDB" id="A0A5B8REF4"/>
<evidence type="ECO:0000256" key="1">
    <source>
        <dbReference type="SAM" id="MobiDB-lite"/>
    </source>
</evidence>
<name>A0A5B8REF4_9ZZZZ</name>
<protein>
    <submittedName>
        <fullName evidence="2">Uncharacterized protein</fullName>
    </submittedName>
</protein>
<evidence type="ECO:0000313" key="2">
    <source>
        <dbReference type="EMBL" id="QEA05862.1"/>
    </source>
</evidence>
<reference evidence="2" key="1">
    <citation type="submission" date="2019-06" db="EMBL/GenBank/DDBJ databases">
        <authorList>
            <person name="Murdoch R.W."/>
            <person name="Fathepure B."/>
        </authorList>
    </citation>
    <scope>NUCLEOTIDE SEQUENCE</scope>
</reference>
<sequence>MRPETLSSARAPELVPPAKTRLPEVPSCVAPPLTAWIPLASGSASKVALRTEKRPEPPATLLSANPVMVSALSPVMRIERVPMGLSATWLPENVRRPFMSVRARPGSLLPLPFSTVLPVTLRCRSASLPSRKTPEPLLSTKRLSRMATSPDRVGSPKTACPGNVSDWVALIVRPRTSLSPVRVTAASVAPAISAPWSPPVGEGRVTVPSWVVTR</sequence>
<proteinExistence type="predicted"/>
<accession>A0A5B8REF4</accession>
<dbReference type="EMBL" id="MN079113">
    <property type="protein sequence ID" value="QEA05862.1"/>
    <property type="molecule type" value="Genomic_DNA"/>
</dbReference>
<feature type="region of interest" description="Disordered" evidence="1">
    <location>
        <begin position="1"/>
        <end position="22"/>
    </location>
</feature>